<dbReference type="GO" id="GO:0000976">
    <property type="term" value="F:transcription cis-regulatory region binding"/>
    <property type="evidence" value="ECO:0007669"/>
    <property type="project" value="TreeGrafter"/>
</dbReference>
<feature type="domain" description="Myb/SANT-like DNA-binding" evidence="2">
    <location>
        <begin position="70"/>
        <end position="157"/>
    </location>
</feature>
<dbReference type="EMBL" id="JAXQNO010000009">
    <property type="protein sequence ID" value="KAK4790842.1"/>
    <property type="molecule type" value="Genomic_DNA"/>
</dbReference>
<evidence type="ECO:0000313" key="3">
    <source>
        <dbReference type="EMBL" id="KAK4790842.1"/>
    </source>
</evidence>
<feature type="region of interest" description="Disordered" evidence="1">
    <location>
        <begin position="163"/>
        <end position="229"/>
    </location>
</feature>
<dbReference type="Proteomes" id="UP001346149">
    <property type="component" value="Unassembled WGS sequence"/>
</dbReference>
<accession>A0AAN7LRK0</accession>
<dbReference type="PANTHER" id="PTHR31307">
    <property type="entry name" value="TRIHELIX TRANSCRIPTION FACTOR ASIL2"/>
    <property type="match status" value="1"/>
</dbReference>
<feature type="compositionally biased region" description="Basic and acidic residues" evidence="1">
    <location>
        <begin position="220"/>
        <end position="229"/>
    </location>
</feature>
<feature type="region of interest" description="Disordered" evidence="1">
    <location>
        <begin position="292"/>
        <end position="312"/>
    </location>
</feature>
<feature type="region of interest" description="Disordered" evidence="1">
    <location>
        <begin position="1"/>
        <end position="20"/>
    </location>
</feature>
<dbReference type="GO" id="GO:0005634">
    <property type="term" value="C:nucleus"/>
    <property type="evidence" value="ECO:0007669"/>
    <property type="project" value="TreeGrafter"/>
</dbReference>
<name>A0AAN7LRK0_TRANT</name>
<evidence type="ECO:0000259" key="2">
    <source>
        <dbReference type="Pfam" id="PF13837"/>
    </source>
</evidence>
<sequence>MEDNDETQSGQSGFPSLSRDTTENGQILVDLDCASSVRVAPLQGSLNAVAFSAQNLPLPAVGGGGSGRDDCWSDGSTELLIGAWGKRYLEMKRGNLKEKHWKEVAHIVSEGGGRARTHVQCKYRIDTVKRKYKLEKTKVVTGRGPTKWSFFDTMHRLIGPVKAQNLTNAMPGPDKPRRPPVNAAERPLRSQQQHHLRAATSSDSDTESDKQVNFLAKSPSMDRKRGVVEGRGKGLEEVKRAVKKLVEVYERAETMKMMQEMELEKQRMRLAKETELEIMQLLAKTHAEIASMRRPRRWHEQKKGSGNGSNHN</sequence>
<evidence type="ECO:0000313" key="4">
    <source>
        <dbReference type="Proteomes" id="UP001346149"/>
    </source>
</evidence>
<organism evidence="3 4">
    <name type="scientific">Trapa natans</name>
    <name type="common">Water chestnut</name>
    <dbReference type="NCBI Taxonomy" id="22666"/>
    <lineage>
        <taxon>Eukaryota</taxon>
        <taxon>Viridiplantae</taxon>
        <taxon>Streptophyta</taxon>
        <taxon>Embryophyta</taxon>
        <taxon>Tracheophyta</taxon>
        <taxon>Spermatophyta</taxon>
        <taxon>Magnoliopsida</taxon>
        <taxon>eudicotyledons</taxon>
        <taxon>Gunneridae</taxon>
        <taxon>Pentapetalae</taxon>
        <taxon>rosids</taxon>
        <taxon>malvids</taxon>
        <taxon>Myrtales</taxon>
        <taxon>Lythraceae</taxon>
        <taxon>Trapa</taxon>
    </lineage>
</organism>
<dbReference type="PANTHER" id="PTHR31307:SF4">
    <property type="entry name" value="TRIHELIX TRANSCRIPTION FACTOR ASIL2"/>
    <property type="match status" value="1"/>
</dbReference>
<proteinExistence type="predicted"/>
<dbReference type="Pfam" id="PF13837">
    <property type="entry name" value="Myb_DNA-bind_4"/>
    <property type="match status" value="1"/>
</dbReference>
<evidence type="ECO:0000256" key="1">
    <source>
        <dbReference type="SAM" id="MobiDB-lite"/>
    </source>
</evidence>
<keyword evidence="4" id="KW-1185">Reference proteome</keyword>
<protein>
    <recommendedName>
        <fullName evidence="2">Myb/SANT-like DNA-binding domain-containing protein</fullName>
    </recommendedName>
</protein>
<gene>
    <name evidence="3" type="ORF">SAY86_031255</name>
</gene>
<feature type="compositionally biased region" description="Polar residues" evidence="1">
    <location>
        <begin position="7"/>
        <end position="20"/>
    </location>
</feature>
<dbReference type="InterPro" id="IPR044823">
    <property type="entry name" value="ASIL1/2-like"/>
</dbReference>
<reference evidence="3 4" key="1">
    <citation type="journal article" date="2023" name="Hortic Res">
        <title>Pangenome of water caltrop reveals structural variations and asymmetric subgenome divergence after allopolyploidization.</title>
        <authorList>
            <person name="Zhang X."/>
            <person name="Chen Y."/>
            <person name="Wang L."/>
            <person name="Yuan Y."/>
            <person name="Fang M."/>
            <person name="Shi L."/>
            <person name="Lu R."/>
            <person name="Comes H.P."/>
            <person name="Ma Y."/>
            <person name="Chen Y."/>
            <person name="Huang G."/>
            <person name="Zhou Y."/>
            <person name="Zheng Z."/>
            <person name="Qiu Y."/>
        </authorList>
    </citation>
    <scope>NUCLEOTIDE SEQUENCE [LARGE SCALE GENOMIC DNA]</scope>
    <source>
        <strain evidence="3">F231</strain>
    </source>
</reference>
<dbReference type="AlphaFoldDB" id="A0AAN7LRK0"/>
<dbReference type="Gene3D" id="1.10.10.60">
    <property type="entry name" value="Homeodomain-like"/>
    <property type="match status" value="1"/>
</dbReference>
<dbReference type="InterPro" id="IPR044822">
    <property type="entry name" value="Myb_DNA-bind_4"/>
</dbReference>
<comment type="caution">
    <text evidence="3">The sequence shown here is derived from an EMBL/GenBank/DDBJ whole genome shotgun (WGS) entry which is preliminary data.</text>
</comment>